<name>A0A7J4YI37_9BACE</name>
<accession>A0A7J4YI37</accession>
<evidence type="ECO:0000313" key="5">
    <source>
        <dbReference type="Proteomes" id="UP000440198"/>
    </source>
</evidence>
<dbReference type="Proteomes" id="UP000440198">
    <property type="component" value="Unassembled WGS sequence"/>
</dbReference>
<feature type="transmembrane region" description="Helical" evidence="1">
    <location>
        <begin position="116"/>
        <end position="136"/>
    </location>
</feature>
<dbReference type="AlphaFoldDB" id="A0A7J4YI37"/>
<organism evidence="2 4">
    <name type="scientific">Bacteroides finegoldii</name>
    <dbReference type="NCBI Taxonomy" id="338188"/>
    <lineage>
        <taxon>Bacteria</taxon>
        <taxon>Pseudomonadati</taxon>
        <taxon>Bacteroidota</taxon>
        <taxon>Bacteroidia</taxon>
        <taxon>Bacteroidales</taxon>
        <taxon>Bacteroidaceae</taxon>
        <taxon>Bacteroides</taxon>
    </lineage>
</organism>
<keyword evidence="1" id="KW-0472">Membrane</keyword>
<dbReference type="Proteomes" id="UP000421791">
    <property type="component" value="Unassembled WGS sequence"/>
</dbReference>
<dbReference type="GeneID" id="92987507"/>
<evidence type="ECO:0000313" key="3">
    <source>
        <dbReference type="EMBL" id="KAA5250677.1"/>
    </source>
</evidence>
<dbReference type="InterPro" id="IPR037126">
    <property type="entry name" value="PdaC/RsiV-like_sf"/>
</dbReference>
<protein>
    <submittedName>
        <fullName evidence="2">DUF3298 domain-containing protein</fullName>
    </submittedName>
</protein>
<proteinExistence type="predicted"/>
<dbReference type="Gene3D" id="3.90.640.20">
    <property type="entry name" value="Heat-shock cognate protein, ATPase"/>
    <property type="match status" value="1"/>
</dbReference>
<reference evidence="4 5" key="1">
    <citation type="journal article" date="2019" name="Nat. Med.">
        <title>A library of human gut bacterial isolates paired with longitudinal multiomics data enables mechanistic microbiome research.</title>
        <authorList>
            <person name="Poyet M."/>
            <person name="Groussin M."/>
            <person name="Gibbons S.M."/>
            <person name="Avila-Pacheco J."/>
            <person name="Jiang X."/>
            <person name="Kearney S.M."/>
            <person name="Perrotta A.R."/>
            <person name="Berdy B."/>
            <person name="Zhao S."/>
            <person name="Lieberman T.D."/>
            <person name="Swanson P.K."/>
            <person name="Smith M."/>
            <person name="Roesemann S."/>
            <person name="Alexander J.E."/>
            <person name="Rich S.A."/>
            <person name="Livny J."/>
            <person name="Vlamakis H."/>
            <person name="Clish C."/>
            <person name="Bullock K."/>
            <person name="Deik A."/>
            <person name="Scott J."/>
            <person name="Pierce K.A."/>
            <person name="Xavier R.J."/>
            <person name="Alm E.J."/>
        </authorList>
    </citation>
    <scope>NUCLEOTIDE SEQUENCE [LARGE SCALE GENOMIC DNA]</scope>
    <source>
        <strain evidence="3 5">BIOML-A2</strain>
        <strain evidence="2 4">BIOML-A6</strain>
    </source>
</reference>
<keyword evidence="1" id="KW-0812">Transmembrane</keyword>
<evidence type="ECO:0000313" key="4">
    <source>
        <dbReference type="Proteomes" id="UP000421791"/>
    </source>
</evidence>
<evidence type="ECO:0000256" key="1">
    <source>
        <dbReference type="SAM" id="Phobius"/>
    </source>
</evidence>
<keyword evidence="5" id="KW-1185">Reference proteome</keyword>
<dbReference type="RefSeq" id="WP_007756272.1">
    <property type="nucleotide sequence ID" value="NZ_JADOZO010000316.1"/>
</dbReference>
<keyword evidence="1" id="KW-1133">Transmembrane helix</keyword>
<dbReference type="EMBL" id="VWAG01000095">
    <property type="protein sequence ID" value="KAA5250677.1"/>
    <property type="molecule type" value="Genomic_DNA"/>
</dbReference>
<sequence>MESKLYEQSLSLFNKGEYEEVLKIFRHTTVVLSEKEKILLRESRKQVTEQYLFLIKDYIQEKEYIKAEELQKKYNAEYGFDERIMDIIIPQNIQTKFLQVDDNSNKTDVRLSKTSNIGVIISSIIVLFIIFIFWQYNKNKPMQQAVIENSNDVIQQDNSPQPNSQKTKDVPNQFEYIKDKRGSFEVDIEWPLSLTGIDDISKIQQVIIEQAFNNDSNNLQSCIENFFKEGEEEKSLGEDKREGKIVVKFQQRLNDLYIFKIHIYANLGGGTGSSIIYRDNYIYFSNNIGKLSINDMFTDYSKTLFLVNEHISLDEYACKAEELPDNIILSASGITFIFPKYSIGYGYQGEVKIALTYDELNNVLSEVFKQAIGR</sequence>
<comment type="caution">
    <text evidence="2">The sequence shown here is derived from an EMBL/GenBank/DDBJ whole genome shotgun (WGS) entry which is preliminary data.</text>
</comment>
<dbReference type="EMBL" id="VWAK01000082">
    <property type="protein sequence ID" value="KAA5225688.1"/>
    <property type="molecule type" value="Genomic_DNA"/>
</dbReference>
<gene>
    <name evidence="3" type="ORF">F2Z09_21980</name>
    <name evidence="2" type="ORF">F2Z22_21975</name>
</gene>
<evidence type="ECO:0000313" key="2">
    <source>
        <dbReference type="EMBL" id="KAA5225688.1"/>
    </source>
</evidence>